<dbReference type="SUPFAM" id="SSF53720">
    <property type="entry name" value="ALDH-like"/>
    <property type="match status" value="1"/>
</dbReference>
<dbReference type="InterPro" id="IPR016161">
    <property type="entry name" value="Ald_DH/histidinol_DH"/>
</dbReference>
<dbReference type="InterPro" id="IPR008670">
    <property type="entry name" value="CoA_reduct_LuxC"/>
</dbReference>
<accession>A0A934NKW2</accession>
<dbReference type="EMBL" id="JAEHJZ010000052">
    <property type="protein sequence ID" value="MBJ7882677.1"/>
    <property type="molecule type" value="Genomic_DNA"/>
</dbReference>
<organism evidence="2 3">
    <name type="scientific">Gelidibacter salicanalis</name>
    <dbReference type="NCBI Taxonomy" id="291193"/>
    <lineage>
        <taxon>Bacteria</taxon>
        <taxon>Pseudomonadati</taxon>
        <taxon>Bacteroidota</taxon>
        <taxon>Flavobacteriia</taxon>
        <taxon>Flavobacteriales</taxon>
        <taxon>Flavobacteriaceae</taxon>
        <taxon>Gelidibacter</taxon>
    </lineage>
</organism>
<dbReference type="Proteomes" id="UP000662373">
    <property type="component" value="Unassembled WGS sequence"/>
</dbReference>
<dbReference type="GO" id="GO:0003995">
    <property type="term" value="F:acyl-CoA dehydrogenase activity"/>
    <property type="evidence" value="ECO:0007669"/>
    <property type="project" value="InterPro"/>
</dbReference>
<evidence type="ECO:0000256" key="1">
    <source>
        <dbReference type="ARBA" id="ARBA00022857"/>
    </source>
</evidence>
<proteinExistence type="predicted"/>
<gene>
    <name evidence="2" type="ORF">JEM65_18745</name>
</gene>
<keyword evidence="3" id="KW-1185">Reference proteome</keyword>
<sequence>MDLQKRITAFVKLGEFIGQFSAEGYQNYDNDSANDHFFDGFKHQIKLAHEHNGWFTKENITFTLQGWSKLLTDTVINQWVEQYNFKEISPKKVAIIMAGNIPLVGFHDIMSVLISGHHVIVKQSSNDKHLLPYLAKYLEHVEPEFKGRITFTEEKLTHFDAVIATGSTNTSRYFEHYFKGKASIIRKNRNSVAILTGEENDEELKALSEDIFRYYGLGCRNVSKLFVPKDYNFDAFFNGLYEWHPIINQHKYANNYDYNKAVYLMSEFDLLENGFLMIKEDASYGSPIATLFYEYYNDLDTLKTVLKNNQENIQCVVSKGITENSVPFGQTQHPQLWDYADNVDTIAFLTKI</sequence>
<protein>
    <submittedName>
        <fullName evidence="2">Acyl-CoA reductase</fullName>
    </submittedName>
</protein>
<dbReference type="Pfam" id="PF05893">
    <property type="entry name" value="LuxC"/>
    <property type="match status" value="1"/>
</dbReference>
<evidence type="ECO:0000313" key="2">
    <source>
        <dbReference type="EMBL" id="MBJ7882677.1"/>
    </source>
</evidence>
<dbReference type="RefSeq" id="WP_199602933.1">
    <property type="nucleotide sequence ID" value="NZ_JAEHJZ010000052.1"/>
</dbReference>
<comment type="caution">
    <text evidence="2">The sequence shown here is derived from an EMBL/GenBank/DDBJ whole genome shotgun (WGS) entry which is preliminary data.</text>
</comment>
<dbReference type="GO" id="GO:0008218">
    <property type="term" value="P:bioluminescence"/>
    <property type="evidence" value="ECO:0007669"/>
    <property type="project" value="InterPro"/>
</dbReference>
<reference evidence="2 3" key="1">
    <citation type="submission" date="2020-09" db="EMBL/GenBank/DDBJ databases">
        <title>Draft genome of Gelidibacter salicanalis PAMC21136.</title>
        <authorList>
            <person name="Park H."/>
        </authorList>
    </citation>
    <scope>NUCLEOTIDE SEQUENCE [LARGE SCALE GENOMIC DNA]</scope>
    <source>
        <strain evidence="2 3">PAMC21136</strain>
    </source>
</reference>
<evidence type="ECO:0000313" key="3">
    <source>
        <dbReference type="Proteomes" id="UP000662373"/>
    </source>
</evidence>
<name>A0A934NKW2_9FLAO</name>
<keyword evidence="1" id="KW-0521">NADP</keyword>
<dbReference type="AlphaFoldDB" id="A0A934NKW2"/>